<reference evidence="1 2" key="1">
    <citation type="journal article" date="2014" name="Genome Announc.">
        <title>Genome Sequence and Methylome of Soil Bacterium Gemmatirosa kalamazoonensis KBS708T, a Member of the Rarely Cultivated Gemmatimonadetes Phylum.</title>
        <authorList>
            <person name="Debruyn J.M."/>
            <person name="Radosevich M."/>
            <person name="Wommack K.E."/>
            <person name="Polson S.W."/>
            <person name="Hauser L.J."/>
            <person name="Fawaz M.N."/>
            <person name="Korlach J."/>
            <person name="Tsai Y.C."/>
        </authorList>
    </citation>
    <scope>NUCLEOTIDE SEQUENCE [LARGE SCALE GENOMIC DNA]</scope>
    <source>
        <strain evidence="1 2">KBS708</strain>
        <plasmid evidence="2">Plasmid 2</plasmid>
    </source>
</reference>
<geneLocation type="plasmid" evidence="1 2">
    <name>2</name>
</geneLocation>
<gene>
    <name evidence="1" type="ORF">J421_5677</name>
</gene>
<evidence type="ECO:0000313" key="1">
    <source>
        <dbReference type="EMBL" id="AHG93212.1"/>
    </source>
</evidence>
<dbReference type="InParanoid" id="W0RRZ3"/>
<dbReference type="HOGENOM" id="CLU_1747007_0_0_0"/>
<keyword evidence="1" id="KW-0614">Plasmid</keyword>
<dbReference type="EMBL" id="CP007130">
    <property type="protein sequence ID" value="AHG93212.1"/>
    <property type="molecule type" value="Genomic_DNA"/>
</dbReference>
<sequence>MAQFWKGLERRTRGASVNRRAHVRAAWACVRVESVDYADRGGAVIARVWVRLGALAPADVAVELVTPSRGGCRMWCEQSYHNGSFAYTASMARVADETEDTPETWTVRVTPARRWIGVHGLPPVVGGVARVTSGSGPARAPASHTRCGA</sequence>
<dbReference type="AlphaFoldDB" id="W0RRZ3"/>
<proteinExistence type="predicted"/>
<name>W0RRZ3_9BACT</name>
<evidence type="ECO:0000313" key="2">
    <source>
        <dbReference type="Proteomes" id="UP000019151"/>
    </source>
</evidence>
<organism evidence="1 2">
    <name type="scientific">Gemmatirosa kalamazoonensis</name>
    <dbReference type="NCBI Taxonomy" id="861299"/>
    <lineage>
        <taxon>Bacteria</taxon>
        <taxon>Pseudomonadati</taxon>
        <taxon>Gemmatimonadota</taxon>
        <taxon>Gemmatimonadia</taxon>
        <taxon>Gemmatimonadales</taxon>
        <taxon>Gemmatimonadaceae</taxon>
        <taxon>Gemmatirosa</taxon>
    </lineage>
</organism>
<dbReference type="Proteomes" id="UP000019151">
    <property type="component" value="Plasmid 2"/>
</dbReference>
<accession>W0RRZ3</accession>
<protein>
    <submittedName>
        <fullName evidence="1">Uncharacterized protein</fullName>
    </submittedName>
</protein>
<keyword evidence="2" id="KW-1185">Reference proteome</keyword>
<dbReference type="KEGG" id="gba:J421_5677"/>